<comment type="caution">
    <text evidence="1">The sequence shown here is derived from an EMBL/GenBank/DDBJ whole genome shotgun (WGS) entry which is preliminary data.</text>
</comment>
<dbReference type="Proteomes" id="UP000230759">
    <property type="component" value="Unassembled WGS sequence"/>
</dbReference>
<dbReference type="AlphaFoldDB" id="A0A2H0BHJ8"/>
<evidence type="ECO:0000313" key="2">
    <source>
        <dbReference type="Proteomes" id="UP000230759"/>
    </source>
</evidence>
<dbReference type="EMBL" id="PCSV01000028">
    <property type="protein sequence ID" value="PIP57137.1"/>
    <property type="molecule type" value="Genomic_DNA"/>
</dbReference>
<proteinExistence type="predicted"/>
<evidence type="ECO:0000313" key="1">
    <source>
        <dbReference type="EMBL" id="PIP57137.1"/>
    </source>
</evidence>
<organism evidence="1 2">
    <name type="scientific">Candidatus Woesebacteria bacterium CG22_combo_CG10-13_8_21_14_all_45_10</name>
    <dbReference type="NCBI Taxonomy" id="1975060"/>
    <lineage>
        <taxon>Bacteria</taxon>
        <taxon>Candidatus Woeseibacteriota</taxon>
    </lineage>
</organism>
<reference evidence="1 2" key="1">
    <citation type="submission" date="2017-09" db="EMBL/GenBank/DDBJ databases">
        <title>Depth-based differentiation of microbial function through sediment-hosted aquifers and enrichment of novel symbionts in the deep terrestrial subsurface.</title>
        <authorList>
            <person name="Probst A.J."/>
            <person name="Ladd B."/>
            <person name="Jarett J.K."/>
            <person name="Geller-Mcgrath D.E."/>
            <person name="Sieber C.M."/>
            <person name="Emerson J.B."/>
            <person name="Anantharaman K."/>
            <person name="Thomas B.C."/>
            <person name="Malmstrom R."/>
            <person name="Stieglmeier M."/>
            <person name="Klingl A."/>
            <person name="Woyke T."/>
            <person name="Ryan C.M."/>
            <person name="Banfield J.F."/>
        </authorList>
    </citation>
    <scope>NUCLEOTIDE SEQUENCE [LARGE SCALE GENOMIC DNA]</scope>
    <source>
        <strain evidence="1">CG22_combo_CG10-13_8_21_14_all_45_10</strain>
    </source>
</reference>
<name>A0A2H0BHJ8_9BACT</name>
<accession>A0A2H0BHJ8</accession>
<sequence length="225" mass="25037">MQIQIKNLVTRLPFLNVPDAPITATSQEHLPVADITDDIVLFKDGGAAVIMESSSLNFSLLSEKEQVAVIAAYAATLNSLSFSIQIFVRTQKKDISAYLGHLDEAAKKITNPKLYRLMASYRKFIIEAIKKKNVLGKKFYILLSFSPLELGIAKSIGSVLKGQKPLPFPENYVIKKAKVVLYPRRDHLARQMGRVGVRLRQLTTAEIIALFHDIYNPVTVAQPGT</sequence>
<gene>
    <name evidence="1" type="ORF">COX04_01140</name>
</gene>
<protein>
    <submittedName>
        <fullName evidence="1">Uncharacterized protein</fullName>
    </submittedName>
</protein>